<sequence>MEVCINMRVFKALILVNALLVMGLEANPLLQHSRERESKPGYNDNPEADSKKELSSDHYDQRQNGTENYRVKVDGLVFILAPADSLLLAGAALEPNFTSLFSESGKPKPKLEKDYAPKAKDDKVEALKSTQQDHAHMAHKYDET</sequence>
<dbReference type="AlphaFoldDB" id="A0AAJ6YXR2"/>
<keyword evidence="3" id="KW-1185">Reference proteome</keyword>
<accession>A0AAJ6YXR2</accession>
<feature type="compositionally biased region" description="Basic and acidic residues" evidence="1">
    <location>
        <begin position="105"/>
        <end position="144"/>
    </location>
</feature>
<protein>
    <submittedName>
        <fullName evidence="4">Uncharacterized protein LOC105368854</fullName>
    </submittedName>
</protein>
<proteinExistence type="predicted"/>
<name>A0AAJ6YXR2_9HYME</name>
<keyword evidence="2" id="KW-0732">Signal</keyword>
<feature type="region of interest" description="Disordered" evidence="1">
    <location>
        <begin position="32"/>
        <end position="66"/>
    </location>
</feature>
<evidence type="ECO:0000256" key="1">
    <source>
        <dbReference type="SAM" id="MobiDB-lite"/>
    </source>
</evidence>
<dbReference type="Proteomes" id="UP000695007">
    <property type="component" value="Unplaced"/>
</dbReference>
<dbReference type="KEGG" id="csol:105368854"/>
<feature type="region of interest" description="Disordered" evidence="1">
    <location>
        <begin position="99"/>
        <end position="144"/>
    </location>
</feature>
<gene>
    <name evidence="4" type="primary">LOC105368854</name>
</gene>
<reference evidence="4" key="1">
    <citation type="submission" date="2025-08" db="UniProtKB">
        <authorList>
            <consortium name="RefSeq"/>
        </authorList>
    </citation>
    <scope>IDENTIFICATION</scope>
</reference>
<evidence type="ECO:0000313" key="4">
    <source>
        <dbReference type="RefSeq" id="XP_011506285.1"/>
    </source>
</evidence>
<feature type="signal peptide" evidence="2">
    <location>
        <begin position="1"/>
        <end position="26"/>
    </location>
</feature>
<evidence type="ECO:0000256" key="2">
    <source>
        <dbReference type="SAM" id="SignalP"/>
    </source>
</evidence>
<dbReference type="RefSeq" id="XP_011506285.1">
    <property type="nucleotide sequence ID" value="XM_011507983.1"/>
</dbReference>
<feature type="compositionally biased region" description="Basic and acidic residues" evidence="1">
    <location>
        <begin position="48"/>
        <end position="61"/>
    </location>
</feature>
<evidence type="ECO:0000313" key="3">
    <source>
        <dbReference type="Proteomes" id="UP000695007"/>
    </source>
</evidence>
<dbReference type="GeneID" id="105368854"/>
<feature type="chain" id="PRO_5042592992" evidence="2">
    <location>
        <begin position="27"/>
        <end position="144"/>
    </location>
</feature>
<organism evidence="3 4">
    <name type="scientific">Ceratosolen solmsi marchali</name>
    <dbReference type="NCBI Taxonomy" id="326594"/>
    <lineage>
        <taxon>Eukaryota</taxon>
        <taxon>Metazoa</taxon>
        <taxon>Ecdysozoa</taxon>
        <taxon>Arthropoda</taxon>
        <taxon>Hexapoda</taxon>
        <taxon>Insecta</taxon>
        <taxon>Pterygota</taxon>
        <taxon>Neoptera</taxon>
        <taxon>Endopterygota</taxon>
        <taxon>Hymenoptera</taxon>
        <taxon>Apocrita</taxon>
        <taxon>Proctotrupomorpha</taxon>
        <taxon>Chalcidoidea</taxon>
        <taxon>Agaonidae</taxon>
        <taxon>Agaoninae</taxon>
        <taxon>Ceratosolen</taxon>
    </lineage>
</organism>